<evidence type="ECO:0000256" key="5">
    <source>
        <dbReference type="ARBA" id="ARBA00022475"/>
    </source>
</evidence>
<keyword evidence="15" id="KW-1185">Reference proteome</keyword>
<dbReference type="Pfam" id="PF01706">
    <property type="entry name" value="FliG_C"/>
    <property type="match status" value="1"/>
</dbReference>
<feature type="domain" description="Flagellar motor switch protein FliG middle" evidence="12">
    <location>
        <begin position="121"/>
        <end position="194"/>
    </location>
</feature>
<feature type="domain" description="Flagellar motor switch protein FliG N-terminal" evidence="13">
    <location>
        <begin position="9"/>
        <end position="108"/>
    </location>
</feature>
<dbReference type="InterPro" id="IPR000090">
    <property type="entry name" value="Flg_Motor_Flig"/>
</dbReference>
<evidence type="ECO:0000256" key="9">
    <source>
        <dbReference type="ARBA" id="ARBA00023143"/>
    </source>
</evidence>
<evidence type="ECO:0000256" key="4">
    <source>
        <dbReference type="ARBA" id="ARBA00021870"/>
    </source>
</evidence>
<evidence type="ECO:0000259" key="12">
    <source>
        <dbReference type="Pfam" id="PF14841"/>
    </source>
</evidence>
<keyword evidence="8" id="KW-0472">Membrane</keyword>
<keyword evidence="7" id="KW-0283">Flagellar rotation</keyword>
<accession>A0ABT0PFM1</accession>
<evidence type="ECO:0000256" key="8">
    <source>
        <dbReference type="ARBA" id="ARBA00023136"/>
    </source>
</evidence>
<dbReference type="Proteomes" id="UP001203338">
    <property type="component" value="Unassembled WGS sequence"/>
</dbReference>
<evidence type="ECO:0000313" key="14">
    <source>
        <dbReference type="EMBL" id="MCL6269542.1"/>
    </source>
</evidence>
<comment type="caution">
    <text evidence="14">The sequence shown here is derived from an EMBL/GenBank/DDBJ whole genome shotgun (WGS) entry which is preliminary data.</text>
</comment>
<dbReference type="SUPFAM" id="SSF48029">
    <property type="entry name" value="FliG"/>
    <property type="match status" value="2"/>
</dbReference>
<dbReference type="PANTHER" id="PTHR30534:SF0">
    <property type="entry name" value="FLAGELLAR MOTOR SWITCH PROTEIN FLIG"/>
    <property type="match status" value="1"/>
</dbReference>
<keyword evidence="9" id="KW-0975">Bacterial flagellum</keyword>
<dbReference type="PRINTS" id="PR00954">
    <property type="entry name" value="FLGMOTORFLIG"/>
</dbReference>
<comment type="subcellular location">
    <subcellularLocation>
        <location evidence="1">Bacterial flagellum basal body</location>
    </subcellularLocation>
    <subcellularLocation>
        <location evidence="2">Cell inner membrane</location>
        <topology evidence="2">Peripheral membrane protein</topology>
        <orientation evidence="2">Cytoplasmic side</orientation>
    </subcellularLocation>
</comment>
<dbReference type="InterPro" id="IPR032779">
    <property type="entry name" value="FliG_M"/>
</dbReference>
<evidence type="ECO:0000256" key="3">
    <source>
        <dbReference type="ARBA" id="ARBA00010299"/>
    </source>
</evidence>
<evidence type="ECO:0000256" key="2">
    <source>
        <dbReference type="ARBA" id="ARBA00004515"/>
    </source>
</evidence>
<feature type="domain" description="Flagellar motor switch protein FliG C-terminal" evidence="11">
    <location>
        <begin position="225"/>
        <end position="330"/>
    </location>
</feature>
<evidence type="ECO:0000256" key="6">
    <source>
        <dbReference type="ARBA" id="ARBA00022500"/>
    </source>
</evidence>
<gene>
    <name evidence="14" type="ORF">M3P05_06255</name>
</gene>
<dbReference type="InterPro" id="IPR028263">
    <property type="entry name" value="FliG_N"/>
</dbReference>
<protein>
    <recommendedName>
        <fullName evidence="4">Flagellar motor switch protein FliG</fullName>
    </recommendedName>
</protein>
<reference evidence="14 15" key="1">
    <citation type="submission" date="2022-05" db="EMBL/GenBank/DDBJ databases">
        <authorList>
            <person name="Park J.-S."/>
        </authorList>
    </citation>
    <scope>NUCLEOTIDE SEQUENCE [LARGE SCALE GENOMIC DNA]</scope>
    <source>
        <strain evidence="14 15">2012CJ34-2</strain>
    </source>
</reference>
<comment type="similarity">
    <text evidence="3">Belongs to the FliG family.</text>
</comment>
<dbReference type="PANTHER" id="PTHR30534">
    <property type="entry name" value="FLAGELLAR MOTOR SWITCH PROTEIN FLIG"/>
    <property type="match status" value="1"/>
</dbReference>
<dbReference type="EMBL" id="JAMFLX010000006">
    <property type="protein sequence ID" value="MCL6269542.1"/>
    <property type="molecule type" value="Genomic_DNA"/>
</dbReference>
<name>A0ABT0PFM1_9GAMM</name>
<keyword evidence="6" id="KW-0145">Chemotaxis</keyword>
<proteinExistence type="inferred from homology"/>
<dbReference type="RefSeq" id="WP_249698582.1">
    <property type="nucleotide sequence ID" value="NZ_JAMFLX010000006.1"/>
</dbReference>
<evidence type="ECO:0000313" key="15">
    <source>
        <dbReference type="Proteomes" id="UP001203338"/>
    </source>
</evidence>
<dbReference type="Gene3D" id="1.10.220.30">
    <property type="match status" value="3"/>
</dbReference>
<evidence type="ECO:0000259" key="13">
    <source>
        <dbReference type="Pfam" id="PF14842"/>
    </source>
</evidence>
<sequence>MSDEETAPQMSGQRKAAAIIFMLGEKLAGSVVRRLAPNEIRAISKEINNFPQLSVHDFMRAVERFEKDYKNTTFISTDARSQIEGIMQNALGKLHADSLLNSLEDRHEADDRLTGLQSVRPDALAAVIRKEQLQMQVAVLSCLNPIQAADVLQVMPDESQAEIIKRMACMDFLPKLALNRIAGFLEDFLKETHQETVISLQGQHLAADVLTQMEKSRVDSLIGYLQRSDADLAASVESKMFTFEHISRLTTDSIRKVVTKIDQRQLALSMKGMSEELQELIFSLMAKRAAEYLREDYESLGRVPLSTVNQARKDIRDHMLVMLQAGEITIKSKDDEMIE</sequence>
<evidence type="ECO:0000256" key="10">
    <source>
        <dbReference type="ARBA" id="ARBA00025598"/>
    </source>
</evidence>
<keyword evidence="5" id="KW-1003">Cell membrane</keyword>
<comment type="function">
    <text evidence="10">FliG is one of three proteins (FliG, FliN, FliM) that forms the rotor-mounted switch complex (C ring), located at the base of the basal body. This complex interacts with the CheY and CheZ chemotaxis proteins, in addition to contacting components of the motor that determine the direction of flagellar rotation.</text>
</comment>
<dbReference type="InterPro" id="IPR011002">
    <property type="entry name" value="FliG_a-hlx"/>
</dbReference>
<evidence type="ECO:0000256" key="1">
    <source>
        <dbReference type="ARBA" id="ARBA00004117"/>
    </source>
</evidence>
<evidence type="ECO:0000256" key="7">
    <source>
        <dbReference type="ARBA" id="ARBA00022779"/>
    </source>
</evidence>
<evidence type="ECO:0000259" key="11">
    <source>
        <dbReference type="Pfam" id="PF01706"/>
    </source>
</evidence>
<dbReference type="InterPro" id="IPR023087">
    <property type="entry name" value="Flg_Motor_Flig_C"/>
</dbReference>
<dbReference type="Pfam" id="PF14842">
    <property type="entry name" value="FliG_N"/>
    <property type="match status" value="1"/>
</dbReference>
<dbReference type="Pfam" id="PF14841">
    <property type="entry name" value="FliG_M"/>
    <property type="match status" value="1"/>
</dbReference>
<organism evidence="14 15">
    <name type="scientific">Parendozoicomonas callyspongiae</name>
    <dbReference type="NCBI Taxonomy" id="2942213"/>
    <lineage>
        <taxon>Bacteria</taxon>
        <taxon>Pseudomonadati</taxon>
        <taxon>Pseudomonadota</taxon>
        <taxon>Gammaproteobacteria</taxon>
        <taxon>Oceanospirillales</taxon>
        <taxon>Endozoicomonadaceae</taxon>
        <taxon>Parendozoicomonas</taxon>
    </lineage>
</organism>